<keyword evidence="2" id="KW-0819">tRNA processing</keyword>
<evidence type="ECO:0000259" key="3">
    <source>
        <dbReference type="Pfam" id="PF10350"/>
    </source>
</evidence>
<evidence type="ECO:0000259" key="5">
    <source>
        <dbReference type="Pfam" id="PF25151"/>
    </source>
</evidence>
<dbReference type="InterPro" id="IPR019442">
    <property type="entry name" value="THADA/TRM732_DUF2428"/>
</dbReference>
<reference evidence="6 7" key="1">
    <citation type="submission" date="2024-07" db="EMBL/GenBank/DDBJ databases">
        <title>Section-level genome sequencing and comparative genomics of Aspergillus sections Usti and Cavernicolus.</title>
        <authorList>
            <consortium name="Lawrence Berkeley National Laboratory"/>
            <person name="Nybo J.L."/>
            <person name="Vesth T.C."/>
            <person name="Theobald S."/>
            <person name="Frisvad J.C."/>
            <person name="Larsen T.O."/>
            <person name="Kjaerboelling I."/>
            <person name="Rothschild-Mancinelli K."/>
            <person name="Lyhne E.K."/>
            <person name="Kogle M.E."/>
            <person name="Barry K."/>
            <person name="Clum A."/>
            <person name="Na H."/>
            <person name="Ledsgaard L."/>
            <person name="Lin J."/>
            <person name="Lipzen A."/>
            <person name="Kuo A."/>
            <person name="Riley R."/>
            <person name="Mondo S."/>
            <person name="Labutti K."/>
            <person name="Haridas S."/>
            <person name="Pangalinan J."/>
            <person name="Salamov A.A."/>
            <person name="Simmons B.A."/>
            <person name="Magnuson J.K."/>
            <person name="Chen J."/>
            <person name="Drula E."/>
            <person name="Henrissat B."/>
            <person name="Wiebenga A."/>
            <person name="Lubbers R.J."/>
            <person name="Gomes A.C."/>
            <person name="Makela M.R."/>
            <person name="Stajich J."/>
            <person name="Grigoriev I.V."/>
            <person name="Mortensen U.H."/>
            <person name="De Vries R.P."/>
            <person name="Baker S.E."/>
            <person name="Andersen M.R."/>
        </authorList>
    </citation>
    <scope>NUCLEOTIDE SEQUENCE [LARGE SCALE GENOMIC DNA]</scope>
    <source>
        <strain evidence="6 7">CBS 209.92</strain>
    </source>
</reference>
<evidence type="ECO:0000313" key="7">
    <source>
        <dbReference type="Proteomes" id="UP001610563"/>
    </source>
</evidence>
<comment type="similarity">
    <text evidence="1">Belongs to the THADA family.</text>
</comment>
<evidence type="ECO:0000256" key="2">
    <source>
        <dbReference type="ARBA" id="ARBA00022694"/>
    </source>
</evidence>
<feature type="domain" description="tRNA (32-2'-O)-methyltransferase regulator THADA-like TPR repeats region" evidence="4">
    <location>
        <begin position="294"/>
        <end position="581"/>
    </location>
</feature>
<evidence type="ECO:0000256" key="1">
    <source>
        <dbReference type="ARBA" id="ARBA00010409"/>
    </source>
</evidence>
<dbReference type="InterPro" id="IPR056843">
    <property type="entry name" value="THADA-like_TPR"/>
</dbReference>
<dbReference type="Pfam" id="PF10350">
    <property type="entry name" value="DUF2428"/>
    <property type="match status" value="1"/>
</dbReference>
<dbReference type="PANTHER" id="PTHR14387:SF0">
    <property type="entry name" value="DUF2428 DOMAIN-CONTAINING PROTEIN"/>
    <property type="match status" value="1"/>
</dbReference>
<feature type="domain" description="DUF2428" evidence="3">
    <location>
        <begin position="722"/>
        <end position="958"/>
    </location>
</feature>
<evidence type="ECO:0000259" key="4">
    <source>
        <dbReference type="Pfam" id="PF25150"/>
    </source>
</evidence>
<evidence type="ECO:0000313" key="6">
    <source>
        <dbReference type="EMBL" id="KAL2794976.1"/>
    </source>
</evidence>
<accession>A0ABR4G7M7</accession>
<name>A0ABR4G7M7_9EURO</name>
<dbReference type="SUPFAM" id="SSF48371">
    <property type="entry name" value="ARM repeat"/>
    <property type="match status" value="1"/>
</dbReference>
<sequence>MASEPLRSAQGDKMLMDMEEISQNIQLLPEDTLEKIAKGPLVKFTRTCDDVEKAKKVFTSLLQTFGSASISPSHTTAACNALSAFIDAAFVSKSQDVRQLARSQETLVLIFDTFLTRFKDVKPRPMKQVLESLAVILAKSREAPENDAARRAFVNAVLPSIILGEPRTRLKASIIALETLLRKNAIHAVELTSLVGDWLLQNSDRWSIVLQEECRVSLIDIPKYLQRSSNTTASDVHFKETSVEILLLGLLNRTKAFELAASVGEVMTIFFRKLQQPAGSAPPPPENSKSLTLVWVRPVKHFLLQNLEILDKLTHSILQRLFEVSTDGFHHFIDTLPLNSLLSGDMSSSSSAELTLLFASLQLAKKIGLVHEDHHFSRSPAGSAQDSRVLVLKSEFIGQFLFHHDFNIKMTALSLLIMAPSTTKPLSSGAIRVIIKSLPALHAESDPGSRGEILSLVRGLLIRLKGGVLADKENPVTYKTANKKLVPIFERDENETEACMKDYMEFLTADLRPTASYHRHSMALKTILLLLESGIDERYSGAVSNKPEHRDIKWKFHLDIFGPRLERLLVDLLLDPFDEVRSTALHMLKLFPKDMLFGGVRQTTEKPELLIALDKAGQLASNTSRADHADTVARLYSVIFFTADSRKPEETNWWDTKMGVVGTILQKLEDKLSSPEGLFNSALRDAPLHGYLCALRYIVSSPNFYTLVACESSPGSENWRLIHDKISLICDRVWDEVKPQLCIDSPEGHAAEDIEDLEVGPKDILSYSWRALRESSLLLHATLFNESYGPEGPGGLTRDDYAKIGKSSFTQLAELRHRGAFSTVAQTFSTCSQRCGQSSNSEISTLPLLWYQEAKNIIFETASKLTRRSAGLPALIAGILLSNPGGPLFQQVVRELQDVAHLPAQLDVRSQTVELPQVHAMNCLREVYNNARLGPHTENFIMPALNLSAERMGSPIWALRNAGLMLFRALMNRMCRNDFQRFGGKSGSEPGARISFQKYPGLVQLLSRLLSPSENTDSPERQESAIITERVFPALELIAEKIPNASETQDDDMLLGLIREHLKSPVWGIREHAARVYASLLDRANILEDIRKLLNARDTETQNYLHGESVCVRYALRRFAFTPSAFWNEHIERVNTVIKEIFAASYPVARSPFVTTTLLEMLSDAVERSVESGAERDMIPLIDHIFATYDILDTLAFAFDSSNPSWNTLNTTRAFSLWRRQLAWVTVLRILVSDVTTGLQLLVYEVATLDPNACQWILERLHETFGSKEAYSQTLNALYSSIIVGKLPLEVKTPAISNLAWNLEDNLASRLSDSQTSIWPLEELAAQIRIGSTMKGFNRDRADVDLQLEGCLLTLKSTSQSHLPDTEILEWATRLRFALREETELTTRYAAAKSIAAFAQALRSSNRQPRVDEVLLETYLILYDLLNDDDEEVRDIAAATASHILSYSSVSPDRAVTLSPLNASELFATFLADNYANSRTLSTRAVKYILGQEPRISDANSEKPLPTVSTTVAELRKERTILFEEEKQNLFIEEVREVDVWSVVLTRLSKDAFADGLLGETFTWVSEGLACFSEVLGRQDGEDGMIGWIAKAEAYTLGVQLISLAGVLVSREFKALDMLGDRRAVLIEQLQTLLEWGKKALLHDDLVSRIQSALWAS</sequence>
<dbReference type="InterPro" id="IPR051954">
    <property type="entry name" value="tRNA_methyltransferase_THADA"/>
</dbReference>
<dbReference type="Pfam" id="PF26523">
    <property type="entry name" value="Trm732_C"/>
    <property type="match status" value="1"/>
</dbReference>
<dbReference type="EMBL" id="JBFTWV010000039">
    <property type="protein sequence ID" value="KAL2794976.1"/>
    <property type="molecule type" value="Genomic_DNA"/>
</dbReference>
<dbReference type="Pfam" id="PF25150">
    <property type="entry name" value="TPR_Trm732"/>
    <property type="match status" value="1"/>
</dbReference>
<feature type="domain" description="tRNA (32-2'-O)-methyltransferase regulator THADA-like C-terminal TPR repeats region" evidence="5">
    <location>
        <begin position="960"/>
        <end position="1113"/>
    </location>
</feature>
<organism evidence="6 7">
    <name type="scientific">Aspergillus keveii</name>
    <dbReference type="NCBI Taxonomy" id="714993"/>
    <lineage>
        <taxon>Eukaryota</taxon>
        <taxon>Fungi</taxon>
        <taxon>Dikarya</taxon>
        <taxon>Ascomycota</taxon>
        <taxon>Pezizomycotina</taxon>
        <taxon>Eurotiomycetes</taxon>
        <taxon>Eurotiomycetidae</taxon>
        <taxon>Eurotiales</taxon>
        <taxon>Aspergillaceae</taxon>
        <taxon>Aspergillus</taxon>
        <taxon>Aspergillus subgen. Nidulantes</taxon>
    </lineage>
</organism>
<protein>
    <submittedName>
        <fullName evidence="6">Death-receptor fusion protein-domain-containing protein</fullName>
    </submittedName>
</protein>
<keyword evidence="7" id="KW-1185">Reference proteome</keyword>
<dbReference type="InterPro" id="IPR056842">
    <property type="entry name" value="THADA-like_TPR_C"/>
</dbReference>
<dbReference type="InterPro" id="IPR016024">
    <property type="entry name" value="ARM-type_fold"/>
</dbReference>
<dbReference type="Pfam" id="PF25151">
    <property type="entry name" value="TPR_Trm732_C"/>
    <property type="match status" value="1"/>
</dbReference>
<comment type="caution">
    <text evidence="6">The sequence shown here is derived from an EMBL/GenBank/DDBJ whole genome shotgun (WGS) entry which is preliminary data.</text>
</comment>
<dbReference type="Proteomes" id="UP001610563">
    <property type="component" value="Unassembled WGS sequence"/>
</dbReference>
<dbReference type="PANTHER" id="PTHR14387">
    <property type="entry name" value="THADA/DEATH RECEPTOR INTERACTING PROTEIN"/>
    <property type="match status" value="1"/>
</dbReference>
<proteinExistence type="inferred from homology"/>
<gene>
    <name evidence="6" type="ORF">BJX66DRAFT_178599</name>
</gene>